<dbReference type="GO" id="GO:0003676">
    <property type="term" value="F:nucleic acid binding"/>
    <property type="evidence" value="ECO:0007669"/>
    <property type="project" value="InterPro"/>
</dbReference>
<keyword evidence="4" id="KW-0862">Zinc</keyword>
<evidence type="ECO:0000256" key="6">
    <source>
        <dbReference type="SAM" id="MobiDB-lite"/>
    </source>
</evidence>
<dbReference type="InParanoid" id="A0A3B3HM55"/>
<dbReference type="PROSITE" id="PS50171">
    <property type="entry name" value="ZF_MATRIN"/>
    <property type="match status" value="1"/>
</dbReference>
<feature type="compositionally biased region" description="Basic and acidic residues" evidence="6">
    <location>
        <begin position="27"/>
        <end position="37"/>
    </location>
</feature>
<dbReference type="AlphaFoldDB" id="A0A3B3HM55"/>
<feature type="compositionally biased region" description="Basic and acidic residues" evidence="6">
    <location>
        <begin position="50"/>
        <end position="60"/>
    </location>
</feature>
<feature type="domain" description="Matrin-type" evidence="7">
    <location>
        <begin position="184"/>
        <end position="215"/>
    </location>
</feature>
<reference evidence="8 9" key="1">
    <citation type="journal article" date="2007" name="Nature">
        <title>The medaka draft genome and insights into vertebrate genome evolution.</title>
        <authorList>
            <person name="Kasahara M."/>
            <person name="Naruse K."/>
            <person name="Sasaki S."/>
            <person name="Nakatani Y."/>
            <person name="Qu W."/>
            <person name="Ahsan B."/>
            <person name="Yamada T."/>
            <person name="Nagayasu Y."/>
            <person name="Doi K."/>
            <person name="Kasai Y."/>
            <person name="Jindo T."/>
            <person name="Kobayashi D."/>
            <person name="Shimada A."/>
            <person name="Toyoda A."/>
            <person name="Kuroki Y."/>
            <person name="Fujiyama A."/>
            <person name="Sasaki T."/>
            <person name="Shimizu A."/>
            <person name="Asakawa S."/>
            <person name="Shimizu N."/>
            <person name="Hashimoto S."/>
            <person name="Yang J."/>
            <person name="Lee Y."/>
            <person name="Matsushima K."/>
            <person name="Sugano S."/>
            <person name="Sakaizumi M."/>
            <person name="Narita T."/>
            <person name="Ohishi K."/>
            <person name="Haga S."/>
            <person name="Ohta F."/>
            <person name="Nomoto H."/>
            <person name="Nogata K."/>
            <person name="Morishita T."/>
            <person name="Endo T."/>
            <person name="Shin-I T."/>
            <person name="Takeda H."/>
            <person name="Morishita S."/>
            <person name="Kohara Y."/>
        </authorList>
    </citation>
    <scope>NUCLEOTIDE SEQUENCE [LARGE SCALE GENOMIC DNA]</scope>
    <source>
        <strain evidence="8 9">Hd-rR</strain>
    </source>
</reference>
<keyword evidence="9" id="KW-1185">Reference proteome</keyword>
<dbReference type="Bgee" id="ENSORLG00000022634">
    <property type="expression patterns" value="Expressed in ovary and 7 other cell types or tissues"/>
</dbReference>
<keyword evidence="5" id="KW-0539">Nucleus</keyword>
<accession>A0A3B3HM55</accession>
<dbReference type="Ensembl" id="ENSORLT00000027461.1">
    <property type="protein sequence ID" value="ENSORLP00000032395.1"/>
    <property type="gene ID" value="ENSORLG00000022634.1"/>
</dbReference>
<evidence type="ECO:0000256" key="4">
    <source>
        <dbReference type="ARBA" id="ARBA00022833"/>
    </source>
</evidence>
<name>A0A3B3HM55_ORYLA</name>
<feature type="compositionally biased region" description="Basic and acidic residues" evidence="6">
    <location>
        <begin position="245"/>
        <end position="254"/>
    </location>
</feature>
<feature type="region of interest" description="Disordered" evidence="6">
    <location>
        <begin position="216"/>
        <end position="254"/>
    </location>
</feature>
<evidence type="ECO:0000256" key="1">
    <source>
        <dbReference type="ARBA" id="ARBA00004123"/>
    </source>
</evidence>
<reference evidence="8" key="2">
    <citation type="submission" date="2025-08" db="UniProtKB">
        <authorList>
            <consortium name="Ensembl"/>
        </authorList>
    </citation>
    <scope>IDENTIFICATION</scope>
    <source>
        <strain evidence="8">Hd-rR</strain>
    </source>
</reference>
<proteinExistence type="predicted"/>
<protein>
    <recommendedName>
        <fullName evidence="7">Matrin-type domain-containing protein</fullName>
    </recommendedName>
</protein>
<feature type="region of interest" description="Disordered" evidence="6">
    <location>
        <begin position="1"/>
        <end position="79"/>
    </location>
</feature>
<keyword evidence="2" id="KW-0479">Metal-binding</keyword>
<evidence type="ECO:0000256" key="3">
    <source>
        <dbReference type="ARBA" id="ARBA00022771"/>
    </source>
</evidence>
<dbReference type="Proteomes" id="UP000001038">
    <property type="component" value="Chromosome 18"/>
</dbReference>
<keyword evidence="3" id="KW-0863">Zinc-finger</keyword>
<dbReference type="GO" id="GO:0005634">
    <property type="term" value="C:nucleus"/>
    <property type="evidence" value="ECO:0007669"/>
    <property type="project" value="UniProtKB-SubCell"/>
</dbReference>
<evidence type="ECO:0000313" key="8">
    <source>
        <dbReference type="Ensembl" id="ENSORLP00000032395.1"/>
    </source>
</evidence>
<evidence type="ECO:0000256" key="2">
    <source>
        <dbReference type="ARBA" id="ARBA00022723"/>
    </source>
</evidence>
<sequence length="254" mass="30081">MEEKYQPITPTKSHTRETNNETTSKVQDVDEMQKNSRVENTTSEDFTASMKDDLTRKLNEEEGPYSPDSMNRSLRTTPGVPVNSEVLINRTVHSLRDDQVQDKVTSKREVMLRKKNPEKRYFSKPPVKRKIRLKEEELKKKVSRFSGIESQDRKERKRWLVGTSQEIPEEVDGEEEFVVRKLGYFCRLCSVFYLKKNPSDDLHCRTETHYRNLQVHTTQHNTRKEEEEASVRLSAVSPQKHYRKLQQERRRLPD</sequence>
<evidence type="ECO:0000313" key="9">
    <source>
        <dbReference type="Proteomes" id="UP000001038"/>
    </source>
</evidence>
<evidence type="ECO:0000256" key="5">
    <source>
        <dbReference type="ARBA" id="ARBA00023242"/>
    </source>
</evidence>
<dbReference type="GO" id="GO:0008270">
    <property type="term" value="F:zinc ion binding"/>
    <property type="evidence" value="ECO:0007669"/>
    <property type="project" value="UniProtKB-KW"/>
</dbReference>
<dbReference type="InterPro" id="IPR000690">
    <property type="entry name" value="Matrin/U1-C_Znf_C2H2"/>
</dbReference>
<dbReference type="GeneTree" id="ENSGT01110000270229"/>
<evidence type="ECO:0000259" key="7">
    <source>
        <dbReference type="PROSITE" id="PS50171"/>
    </source>
</evidence>
<organism evidence="8 9">
    <name type="scientific">Oryzias latipes</name>
    <name type="common">Japanese rice fish</name>
    <name type="synonym">Japanese killifish</name>
    <dbReference type="NCBI Taxonomy" id="8090"/>
    <lineage>
        <taxon>Eukaryota</taxon>
        <taxon>Metazoa</taxon>
        <taxon>Chordata</taxon>
        <taxon>Craniata</taxon>
        <taxon>Vertebrata</taxon>
        <taxon>Euteleostomi</taxon>
        <taxon>Actinopterygii</taxon>
        <taxon>Neopterygii</taxon>
        <taxon>Teleostei</taxon>
        <taxon>Neoteleostei</taxon>
        <taxon>Acanthomorphata</taxon>
        <taxon>Ovalentaria</taxon>
        <taxon>Atherinomorphae</taxon>
        <taxon>Beloniformes</taxon>
        <taxon>Adrianichthyidae</taxon>
        <taxon>Oryziinae</taxon>
        <taxon>Oryzias</taxon>
    </lineage>
</organism>
<reference evidence="8" key="3">
    <citation type="submission" date="2025-09" db="UniProtKB">
        <authorList>
            <consortium name="Ensembl"/>
        </authorList>
    </citation>
    <scope>IDENTIFICATION</scope>
    <source>
        <strain evidence="8">Hd-rR</strain>
    </source>
</reference>
<comment type="subcellular location">
    <subcellularLocation>
        <location evidence="1">Nucleus</location>
    </subcellularLocation>
</comment>